<keyword evidence="7" id="KW-0653">Protein transport</keyword>
<dbReference type="PANTHER" id="PTHR30558">
    <property type="entry name" value="EXBD MEMBRANE COMPONENT OF PMF-DRIVEN MACROMOLECULE IMPORT SYSTEM"/>
    <property type="match status" value="1"/>
</dbReference>
<comment type="subcellular location">
    <subcellularLocation>
        <location evidence="1">Cell membrane</location>
        <topology evidence="1">Single-pass membrane protein</topology>
    </subcellularLocation>
    <subcellularLocation>
        <location evidence="7">Cell membrane</location>
        <topology evidence="7">Single-pass type II membrane protein</topology>
    </subcellularLocation>
</comment>
<name>A0A940DMY1_9BACT</name>
<dbReference type="PANTHER" id="PTHR30558:SF3">
    <property type="entry name" value="BIOPOLYMER TRANSPORT PROTEIN EXBD-RELATED"/>
    <property type="match status" value="1"/>
</dbReference>
<dbReference type="Proteomes" id="UP000771749">
    <property type="component" value="Unassembled WGS sequence"/>
</dbReference>
<evidence type="ECO:0000256" key="3">
    <source>
        <dbReference type="ARBA" id="ARBA00022475"/>
    </source>
</evidence>
<evidence type="ECO:0000256" key="6">
    <source>
        <dbReference type="ARBA" id="ARBA00023136"/>
    </source>
</evidence>
<dbReference type="GO" id="GO:0015031">
    <property type="term" value="P:protein transport"/>
    <property type="evidence" value="ECO:0007669"/>
    <property type="project" value="UniProtKB-KW"/>
</dbReference>
<evidence type="ECO:0000256" key="7">
    <source>
        <dbReference type="RuleBase" id="RU003879"/>
    </source>
</evidence>
<keyword evidence="4 7" id="KW-0812">Transmembrane</keyword>
<evidence type="ECO:0000256" key="4">
    <source>
        <dbReference type="ARBA" id="ARBA00022692"/>
    </source>
</evidence>
<dbReference type="Pfam" id="PF02472">
    <property type="entry name" value="ExbD"/>
    <property type="match status" value="1"/>
</dbReference>
<proteinExistence type="inferred from homology"/>
<reference evidence="8" key="2">
    <citation type="journal article" date="2021" name="PeerJ">
        <title>Extensive microbial diversity within the chicken gut microbiome revealed by metagenomics and culture.</title>
        <authorList>
            <person name="Gilroy R."/>
            <person name="Ravi A."/>
            <person name="Getino M."/>
            <person name="Pursley I."/>
            <person name="Horton D.L."/>
            <person name="Alikhan N.F."/>
            <person name="Baker D."/>
            <person name="Gharbi K."/>
            <person name="Hall N."/>
            <person name="Watson M."/>
            <person name="Adriaenssens E.M."/>
            <person name="Foster-Nyarko E."/>
            <person name="Jarju S."/>
            <person name="Secka A."/>
            <person name="Antonio M."/>
            <person name="Oren A."/>
            <person name="Chaudhuri R.R."/>
            <person name="La Ragione R."/>
            <person name="Hildebrand F."/>
            <person name="Pallen M.J."/>
        </authorList>
    </citation>
    <scope>NUCLEOTIDE SEQUENCE</scope>
    <source>
        <strain evidence="8">F1-3629</strain>
    </source>
</reference>
<dbReference type="EMBL" id="JADIMJ010000053">
    <property type="protein sequence ID" value="MBO8453784.1"/>
    <property type="molecule type" value="Genomic_DNA"/>
</dbReference>
<keyword evidence="7" id="KW-0813">Transport</keyword>
<keyword evidence="6" id="KW-0472">Membrane</keyword>
<sequence>MAKKLPEINSSSTADIAFLLLSFFLMTSNMEQNSGLQRRLPPMPDENQEVQNQKINRRNILVVKVNSADRLMAGNEPIDVSLLKYKVKEYLVNANNDPKLPEKELKNIEGFGEYEVSRGVISLQNDRGTSYQMYIAVQNEIVKAIDELRDEFSKAHYGKPYLSLDEEKQEIVRKAIPQNISEAEPKDVSKN</sequence>
<keyword evidence="5" id="KW-1133">Transmembrane helix</keyword>
<comment type="caution">
    <text evidence="8">The sequence shown here is derived from an EMBL/GenBank/DDBJ whole genome shotgun (WGS) entry which is preliminary data.</text>
</comment>
<protein>
    <submittedName>
        <fullName evidence="8">Biopolymer transporter ExbD</fullName>
    </submittedName>
</protein>
<accession>A0A940DMY1</accession>
<evidence type="ECO:0000256" key="2">
    <source>
        <dbReference type="ARBA" id="ARBA00005811"/>
    </source>
</evidence>
<organism evidence="8 9">
    <name type="scientific">Candidatus Cryptobacteroides gallistercoris</name>
    <dbReference type="NCBI Taxonomy" id="2840765"/>
    <lineage>
        <taxon>Bacteria</taxon>
        <taxon>Pseudomonadati</taxon>
        <taxon>Bacteroidota</taxon>
        <taxon>Bacteroidia</taxon>
        <taxon>Bacteroidales</taxon>
        <taxon>Candidatus Cryptobacteroides</taxon>
    </lineage>
</organism>
<evidence type="ECO:0000313" key="8">
    <source>
        <dbReference type="EMBL" id="MBO8453784.1"/>
    </source>
</evidence>
<dbReference type="AlphaFoldDB" id="A0A940DMY1"/>
<evidence type="ECO:0000256" key="5">
    <source>
        <dbReference type="ARBA" id="ARBA00022989"/>
    </source>
</evidence>
<comment type="similarity">
    <text evidence="2 7">Belongs to the ExbD/TolR family.</text>
</comment>
<gene>
    <name evidence="8" type="ORF">IAC07_03550</name>
</gene>
<evidence type="ECO:0000256" key="1">
    <source>
        <dbReference type="ARBA" id="ARBA00004162"/>
    </source>
</evidence>
<evidence type="ECO:0000313" key="9">
    <source>
        <dbReference type="Proteomes" id="UP000771749"/>
    </source>
</evidence>
<dbReference type="GO" id="GO:0022857">
    <property type="term" value="F:transmembrane transporter activity"/>
    <property type="evidence" value="ECO:0007669"/>
    <property type="project" value="InterPro"/>
</dbReference>
<dbReference type="GO" id="GO:0005886">
    <property type="term" value="C:plasma membrane"/>
    <property type="evidence" value="ECO:0007669"/>
    <property type="project" value="UniProtKB-SubCell"/>
</dbReference>
<dbReference type="InterPro" id="IPR003400">
    <property type="entry name" value="ExbD"/>
</dbReference>
<keyword evidence="3" id="KW-1003">Cell membrane</keyword>
<reference evidence="8" key="1">
    <citation type="submission" date="2020-10" db="EMBL/GenBank/DDBJ databases">
        <authorList>
            <person name="Gilroy R."/>
        </authorList>
    </citation>
    <scope>NUCLEOTIDE SEQUENCE</scope>
    <source>
        <strain evidence="8">F1-3629</strain>
    </source>
</reference>